<evidence type="ECO:0000313" key="3">
    <source>
        <dbReference type="EMBL" id="SDI56531.1"/>
    </source>
</evidence>
<keyword evidence="2" id="KW-0812">Transmembrane</keyword>
<feature type="compositionally biased region" description="Gly residues" evidence="1">
    <location>
        <begin position="13"/>
        <end position="30"/>
    </location>
</feature>
<evidence type="ECO:0000256" key="2">
    <source>
        <dbReference type="SAM" id="Phobius"/>
    </source>
</evidence>
<dbReference type="Proteomes" id="UP000182894">
    <property type="component" value="Unassembled WGS sequence"/>
</dbReference>
<protein>
    <recommendedName>
        <fullName evidence="5">Haemolysin XhlA</fullName>
    </recommendedName>
</protein>
<evidence type="ECO:0000313" key="4">
    <source>
        <dbReference type="Proteomes" id="UP000182894"/>
    </source>
</evidence>
<accession>A0A1G8LLE5</accession>
<organism evidence="3 4">
    <name type="scientific">Pseudomonas abietaniphila</name>
    <dbReference type="NCBI Taxonomy" id="89065"/>
    <lineage>
        <taxon>Bacteria</taxon>
        <taxon>Pseudomonadati</taxon>
        <taxon>Pseudomonadota</taxon>
        <taxon>Gammaproteobacteria</taxon>
        <taxon>Pseudomonadales</taxon>
        <taxon>Pseudomonadaceae</taxon>
        <taxon>Pseudomonas</taxon>
    </lineage>
</organism>
<gene>
    <name evidence="3" type="ORF">SAMN05216605_114182</name>
</gene>
<reference evidence="4" key="1">
    <citation type="submission" date="2016-10" db="EMBL/GenBank/DDBJ databases">
        <authorList>
            <person name="Varghese N."/>
            <person name="Submissions S."/>
        </authorList>
    </citation>
    <scope>NUCLEOTIDE SEQUENCE [LARGE SCALE GENOMIC DNA]</scope>
    <source>
        <strain evidence="4">ATCC 700689</strain>
    </source>
</reference>
<feature type="region of interest" description="Disordered" evidence="1">
    <location>
        <begin position="11"/>
        <end position="34"/>
    </location>
</feature>
<evidence type="ECO:0000256" key="1">
    <source>
        <dbReference type="SAM" id="MobiDB-lite"/>
    </source>
</evidence>
<evidence type="ECO:0008006" key="5">
    <source>
        <dbReference type="Google" id="ProtNLM"/>
    </source>
</evidence>
<keyword evidence="2" id="KW-0472">Membrane</keyword>
<name>A0A1G8LLE5_9PSED</name>
<keyword evidence="2" id="KW-1133">Transmembrane helix</keyword>
<feature type="transmembrane region" description="Helical" evidence="2">
    <location>
        <begin position="87"/>
        <end position="109"/>
    </location>
</feature>
<proteinExistence type="predicted"/>
<keyword evidence="4" id="KW-1185">Reference proteome</keyword>
<dbReference type="STRING" id="89065.SAMN05216605_114182"/>
<dbReference type="AlphaFoldDB" id="A0A1G8LLE5"/>
<dbReference type="RefSeq" id="WP_074756491.1">
    <property type="nucleotide sequence ID" value="NZ_FNCO01000014.1"/>
</dbReference>
<dbReference type="EMBL" id="FNCO01000014">
    <property type="protein sequence ID" value="SDI56531.1"/>
    <property type="molecule type" value="Genomic_DNA"/>
</dbReference>
<sequence>MGEIIRKALWGRGVDGNSGGGDDTGGGNPPGGSELERRVEKLEATMAEIQVRLIRVELKLDSTATKADLSDLATSFHKSMTEQTWKFITAAIGMSGLFAAISFGVAHLMK</sequence>